<comment type="caution">
    <text evidence="8">The sequence shown here is derived from an EMBL/GenBank/DDBJ whole genome shotgun (WGS) entry which is preliminary data.</text>
</comment>
<keyword evidence="2" id="KW-1003">Cell membrane</keyword>
<feature type="transmembrane region" description="Helical" evidence="6">
    <location>
        <begin position="148"/>
        <end position="171"/>
    </location>
</feature>
<dbReference type="RefSeq" id="WP_043918007.1">
    <property type="nucleotide sequence ID" value="NZ_FZPF01000001.1"/>
</dbReference>
<evidence type="ECO:0000256" key="5">
    <source>
        <dbReference type="ARBA" id="ARBA00023136"/>
    </source>
</evidence>
<evidence type="ECO:0000259" key="7">
    <source>
        <dbReference type="Pfam" id="PF05425"/>
    </source>
</evidence>
<feature type="transmembrane region" description="Helical" evidence="6">
    <location>
        <begin position="265"/>
        <end position="286"/>
    </location>
</feature>
<gene>
    <name evidence="8" type="ORF">jaqu_11680</name>
</gene>
<dbReference type="PANTHER" id="PTHR34820:SF4">
    <property type="entry name" value="INNER MEMBRANE PROTEIN YEBZ"/>
    <property type="match status" value="1"/>
</dbReference>
<keyword evidence="5 6" id="KW-0472">Membrane</keyword>
<accession>A0A0D1EJG6</accession>
<dbReference type="OrthoDB" id="8478277at2"/>
<evidence type="ECO:0000256" key="6">
    <source>
        <dbReference type="SAM" id="Phobius"/>
    </source>
</evidence>
<reference evidence="8 9" key="1">
    <citation type="submission" date="2015-02" db="EMBL/GenBank/DDBJ databases">
        <title>Genome Sequence of Jannaschia aquimarina DSM28248, a member of the Roseobacter clade.</title>
        <authorList>
            <person name="Voget S."/>
            <person name="Daniel R."/>
        </authorList>
    </citation>
    <scope>NUCLEOTIDE SEQUENCE [LARGE SCALE GENOMIC DNA]</scope>
    <source>
        <strain evidence="8 9">GSW-M26</strain>
    </source>
</reference>
<evidence type="ECO:0000313" key="9">
    <source>
        <dbReference type="Proteomes" id="UP000032232"/>
    </source>
</evidence>
<dbReference type="GO" id="GO:0006825">
    <property type="term" value="P:copper ion transport"/>
    <property type="evidence" value="ECO:0007669"/>
    <property type="project" value="InterPro"/>
</dbReference>
<dbReference type="PANTHER" id="PTHR34820">
    <property type="entry name" value="INNER MEMBRANE PROTEIN YEBZ"/>
    <property type="match status" value="1"/>
</dbReference>
<feature type="transmembrane region" description="Helical" evidence="6">
    <location>
        <begin position="20"/>
        <end position="41"/>
    </location>
</feature>
<evidence type="ECO:0000313" key="8">
    <source>
        <dbReference type="EMBL" id="KIT17126.1"/>
    </source>
</evidence>
<keyword evidence="9" id="KW-1185">Reference proteome</keyword>
<dbReference type="AlphaFoldDB" id="A0A0D1EJG6"/>
<comment type="subcellular location">
    <subcellularLocation>
        <location evidence="1">Cell membrane</location>
        <topology evidence="1">Multi-pass membrane protein</topology>
    </subcellularLocation>
</comment>
<evidence type="ECO:0000256" key="3">
    <source>
        <dbReference type="ARBA" id="ARBA00022692"/>
    </source>
</evidence>
<feature type="transmembrane region" description="Helical" evidence="6">
    <location>
        <begin position="111"/>
        <end position="136"/>
    </location>
</feature>
<protein>
    <submittedName>
        <fullName evidence="8">Copper resistance protein D</fullName>
    </submittedName>
</protein>
<dbReference type="EMBL" id="JYFE01000022">
    <property type="protein sequence ID" value="KIT17126.1"/>
    <property type="molecule type" value="Genomic_DNA"/>
</dbReference>
<evidence type="ECO:0000256" key="2">
    <source>
        <dbReference type="ARBA" id="ARBA00022475"/>
    </source>
</evidence>
<dbReference type="InterPro" id="IPR032694">
    <property type="entry name" value="CopC/D"/>
</dbReference>
<keyword evidence="3 6" id="KW-0812">Transmembrane</keyword>
<feature type="transmembrane region" description="Helical" evidence="6">
    <location>
        <begin position="183"/>
        <end position="208"/>
    </location>
</feature>
<dbReference type="InterPro" id="IPR008457">
    <property type="entry name" value="Cu-R_CopD_dom"/>
</dbReference>
<organism evidence="8 9">
    <name type="scientific">Jannaschia aquimarina</name>
    <dbReference type="NCBI Taxonomy" id="935700"/>
    <lineage>
        <taxon>Bacteria</taxon>
        <taxon>Pseudomonadati</taxon>
        <taxon>Pseudomonadota</taxon>
        <taxon>Alphaproteobacteria</taxon>
        <taxon>Rhodobacterales</taxon>
        <taxon>Roseobacteraceae</taxon>
        <taxon>Jannaschia</taxon>
    </lineage>
</organism>
<sequence length="292" mass="28831">MTGLAPIDGLAVLAIAAKAAGYAAALLAMGGVLFVAVFRRLATPDVLRLARRIAAAAALVGLAVLAVRFGIRAARISGMGLDGATDATMLGFVWDSPLGVAAIWRGFGEAVILAVLLPGAGLWIALGGSAAVAVSYAQVGHSLGDPRAALALLLVAHVLAASFWVGALAPLRRAGAGPEGGALLHRFGLVAMGVVAGLAVAGAGLAWLLSGSPAALFGTAYGWVLLAKVAVVAALLGLAAWNKLRLVPALAAGTPGASASLRRSIALEGAMVALILVATAAITTVTTPPVNL</sequence>
<dbReference type="GO" id="GO:0005886">
    <property type="term" value="C:plasma membrane"/>
    <property type="evidence" value="ECO:0007669"/>
    <property type="project" value="UniProtKB-SubCell"/>
</dbReference>
<keyword evidence="4 6" id="KW-1133">Transmembrane helix</keyword>
<feature type="domain" description="Copper resistance protein D" evidence="7">
    <location>
        <begin position="182"/>
        <end position="281"/>
    </location>
</feature>
<name>A0A0D1EJG6_9RHOB</name>
<proteinExistence type="predicted"/>
<feature type="transmembrane region" description="Helical" evidence="6">
    <location>
        <begin position="220"/>
        <end position="244"/>
    </location>
</feature>
<dbReference type="PATRIC" id="fig|935700.4.peg.1214"/>
<feature type="transmembrane region" description="Helical" evidence="6">
    <location>
        <begin position="83"/>
        <end position="104"/>
    </location>
</feature>
<evidence type="ECO:0000256" key="1">
    <source>
        <dbReference type="ARBA" id="ARBA00004651"/>
    </source>
</evidence>
<dbReference type="Pfam" id="PF05425">
    <property type="entry name" value="CopD"/>
    <property type="match status" value="1"/>
</dbReference>
<dbReference type="Proteomes" id="UP000032232">
    <property type="component" value="Unassembled WGS sequence"/>
</dbReference>
<feature type="transmembrane region" description="Helical" evidence="6">
    <location>
        <begin position="53"/>
        <end position="71"/>
    </location>
</feature>
<dbReference type="STRING" id="935700.jaqu_11680"/>
<evidence type="ECO:0000256" key="4">
    <source>
        <dbReference type="ARBA" id="ARBA00022989"/>
    </source>
</evidence>